<feature type="domain" description="Band 7" evidence="6">
    <location>
        <begin position="5"/>
        <end position="192"/>
    </location>
</feature>
<dbReference type="PANTHER" id="PTHR23222">
    <property type="entry name" value="PROHIBITIN"/>
    <property type="match status" value="1"/>
</dbReference>
<keyword evidence="4" id="KW-0496">Mitochondrion</keyword>
<dbReference type="InterPro" id="IPR000163">
    <property type="entry name" value="Prohibitin"/>
</dbReference>
<dbReference type="CDD" id="cd03401">
    <property type="entry name" value="SPFH_prohibitin"/>
    <property type="match status" value="1"/>
</dbReference>
<reference evidence="7 8" key="1">
    <citation type="journal article" date="2024" name="Plant J.">
        <title>Genome sequences and population genomics reveal climatic adaptation and genomic divergence between two closely related sweetgum species.</title>
        <authorList>
            <person name="Xu W.Q."/>
            <person name="Ren C.Q."/>
            <person name="Zhang X.Y."/>
            <person name="Comes H.P."/>
            <person name="Liu X.H."/>
            <person name="Li Y.G."/>
            <person name="Kettle C.J."/>
            <person name="Jalonen R."/>
            <person name="Gaisberger H."/>
            <person name="Ma Y.Z."/>
            <person name="Qiu Y.X."/>
        </authorList>
    </citation>
    <scope>NUCLEOTIDE SEQUENCE [LARGE SCALE GENOMIC DNA]</scope>
    <source>
        <strain evidence="7">Hangzhou</strain>
    </source>
</reference>
<keyword evidence="4" id="KW-0472">Membrane</keyword>
<evidence type="ECO:0000259" key="6">
    <source>
        <dbReference type="SMART" id="SM00244"/>
    </source>
</evidence>
<dbReference type="GO" id="GO:0005743">
    <property type="term" value="C:mitochondrial inner membrane"/>
    <property type="evidence" value="ECO:0007669"/>
    <property type="project" value="UniProtKB-SubCell"/>
</dbReference>
<dbReference type="Gene3D" id="3.30.479.30">
    <property type="entry name" value="Band 7 domain"/>
    <property type="match status" value="1"/>
</dbReference>
<proteinExistence type="inferred from homology"/>
<protein>
    <recommendedName>
        <fullName evidence="4">Prohibitin</fullName>
    </recommendedName>
</protein>
<comment type="subcellular location">
    <subcellularLocation>
        <location evidence="1">Mitochondrion inner membrane</location>
        <topology evidence="1">Single-pass type II membrane protein</topology>
    </subcellularLocation>
</comment>
<comment type="subunit">
    <text evidence="3">Component of a prohibitin multimeric complex in mitochondrial membranes.</text>
</comment>
<evidence type="ECO:0000256" key="5">
    <source>
        <dbReference type="SAM" id="MobiDB-lite"/>
    </source>
</evidence>
<keyword evidence="8" id="KW-1185">Reference proteome</keyword>
<evidence type="ECO:0000256" key="3">
    <source>
        <dbReference type="ARBA" id="ARBA00011786"/>
    </source>
</evidence>
<gene>
    <name evidence="7" type="ORF">L1049_003157</name>
</gene>
<dbReference type="EMBL" id="JBBPBK010000013">
    <property type="protein sequence ID" value="KAK9272780.1"/>
    <property type="molecule type" value="Genomic_DNA"/>
</dbReference>
<comment type="similarity">
    <text evidence="2 4">Belongs to the prohibitin family.</text>
</comment>
<dbReference type="PRINTS" id="PR00679">
    <property type="entry name" value="PROHIBITIN"/>
</dbReference>
<name>A0AAP0NJM7_LIQFO</name>
<evidence type="ECO:0000256" key="2">
    <source>
        <dbReference type="ARBA" id="ARBA00009658"/>
    </source>
</evidence>
<keyword evidence="4" id="KW-0999">Mitochondrion inner membrane</keyword>
<dbReference type="Proteomes" id="UP001415857">
    <property type="component" value="Unassembled WGS sequence"/>
</dbReference>
<dbReference type="GO" id="GO:0007005">
    <property type="term" value="P:mitochondrion organization"/>
    <property type="evidence" value="ECO:0007669"/>
    <property type="project" value="TreeGrafter"/>
</dbReference>
<dbReference type="Pfam" id="PF01145">
    <property type="entry name" value="Band_7"/>
    <property type="match status" value="1"/>
</dbReference>
<dbReference type="SMART" id="SM00244">
    <property type="entry name" value="PHB"/>
    <property type="match status" value="1"/>
</dbReference>
<dbReference type="PANTHER" id="PTHR23222:SF0">
    <property type="entry name" value="PROHIBITIN 1"/>
    <property type="match status" value="1"/>
</dbReference>
<evidence type="ECO:0000313" key="7">
    <source>
        <dbReference type="EMBL" id="KAK9272780.1"/>
    </source>
</evidence>
<dbReference type="SUPFAM" id="SSF117892">
    <property type="entry name" value="Band 7/SPFH domain"/>
    <property type="match status" value="1"/>
</dbReference>
<evidence type="ECO:0000256" key="4">
    <source>
        <dbReference type="RuleBase" id="RU366048"/>
    </source>
</evidence>
<evidence type="ECO:0000256" key="1">
    <source>
        <dbReference type="ARBA" id="ARBA00004140"/>
    </source>
</evidence>
<feature type="compositionally biased region" description="Basic residues" evidence="5">
    <location>
        <begin position="39"/>
        <end position="61"/>
    </location>
</feature>
<dbReference type="InterPro" id="IPR036013">
    <property type="entry name" value="Band_7/SPFH_dom_sf"/>
</dbReference>
<dbReference type="InterPro" id="IPR001107">
    <property type="entry name" value="Band_7"/>
</dbReference>
<sequence length="282" mass="31735">MGSSQAAVSFLTNIARAAFGLGATVHHPQLLPLHCRRRPTRRPLRPFPRRARRNRRRRHPFPHSMAPKTLHFRHSHSSPHLLLHLRYQDLQMVNLTLRVLSRPEVNRLPEIFKTLGLEYDEKVLPSIGNEVLKAVVAQFNADQLLTERPHVSALVRESLIRRAKDFNIELDDVAITHLSYGVEFSKAVEMKQVAQQEAERSKFVVLKNEQEKRAAIIRAAGESEAARLISEATAKAGMGLIELRRIEASREIAGTLARTPNVSYVPNGNNLLMALPSMGGGR</sequence>
<evidence type="ECO:0000313" key="8">
    <source>
        <dbReference type="Proteomes" id="UP001415857"/>
    </source>
</evidence>
<comment type="caution">
    <text evidence="7">The sequence shown here is derived from an EMBL/GenBank/DDBJ whole genome shotgun (WGS) entry which is preliminary data.</text>
</comment>
<dbReference type="AlphaFoldDB" id="A0AAP0NJM7"/>
<accession>A0AAP0NJM7</accession>
<feature type="region of interest" description="Disordered" evidence="5">
    <location>
        <begin position="39"/>
        <end position="70"/>
    </location>
</feature>
<organism evidence="7 8">
    <name type="scientific">Liquidambar formosana</name>
    <name type="common">Formosan gum</name>
    <dbReference type="NCBI Taxonomy" id="63359"/>
    <lineage>
        <taxon>Eukaryota</taxon>
        <taxon>Viridiplantae</taxon>
        <taxon>Streptophyta</taxon>
        <taxon>Embryophyta</taxon>
        <taxon>Tracheophyta</taxon>
        <taxon>Spermatophyta</taxon>
        <taxon>Magnoliopsida</taxon>
        <taxon>eudicotyledons</taxon>
        <taxon>Gunneridae</taxon>
        <taxon>Pentapetalae</taxon>
        <taxon>Saxifragales</taxon>
        <taxon>Altingiaceae</taxon>
        <taxon>Liquidambar</taxon>
    </lineage>
</organism>